<reference evidence="3 4" key="1">
    <citation type="submission" date="2020-03" db="EMBL/GenBank/DDBJ databases">
        <title>Whole genome shotgun sequence of Phytohabitans houttuyneae NBRC 108639.</title>
        <authorList>
            <person name="Komaki H."/>
            <person name="Tamura T."/>
        </authorList>
    </citation>
    <scope>NUCLEOTIDE SEQUENCE [LARGE SCALE GENOMIC DNA]</scope>
    <source>
        <strain evidence="3 4">NBRC 108639</strain>
    </source>
</reference>
<keyword evidence="2" id="KW-0812">Transmembrane</keyword>
<reference evidence="3 4" key="2">
    <citation type="submission" date="2020-03" db="EMBL/GenBank/DDBJ databases">
        <authorList>
            <person name="Ichikawa N."/>
            <person name="Kimura A."/>
            <person name="Kitahashi Y."/>
            <person name="Uohara A."/>
        </authorList>
    </citation>
    <scope>NUCLEOTIDE SEQUENCE [LARGE SCALE GENOMIC DNA]</scope>
    <source>
        <strain evidence="3 4">NBRC 108639</strain>
    </source>
</reference>
<dbReference type="AlphaFoldDB" id="A0A6V8KFS6"/>
<dbReference type="EMBL" id="BLPF01000001">
    <property type="protein sequence ID" value="GFJ79585.1"/>
    <property type="molecule type" value="Genomic_DNA"/>
</dbReference>
<organism evidence="3 4">
    <name type="scientific">Phytohabitans houttuyneae</name>
    <dbReference type="NCBI Taxonomy" id="1076126"/>
    <lineage>
        <taxon>Bacteria</taxon>
        <taxon>Bacillati</taxon>
        <taxon>Actinomycetota</taxon>
        <taxon>Actinomycetes</taxon>
        <taxon>Micromonosporales</taxon>
        <taxon>Micromonosporaceae</taxon>
    </lineage>
</organism>
<feature type="compositionally biased region" description="Low complexity" evidence="1">
    <location>
        <begin position="75"/>
        <end position="92"/>
    </location>
</feature>
<dbReference type="RefSeq" id="WP_173057102.1">
    <property type="nucleotide sequence ID" value="NZ_BAABGO010000001.1"/>
</dbReference>
<gene>
    <name evidence="3" type="ORF">Phou_037650</name>
</gene>
<evidence type="ECO:0000313" key="4">
    <source>
        <dbReference type="Proteomes" id="UP000482800"/>
    </source>
</evidence>
<evidence type="ECO:0000256" key="2">
    <source>
        <dbReference type="SAM" id="Phobius"/>
    </source>
</evidence>
<protein>
    <submittedName>
        <fullName evidence="3">Uncharacterized protein</fullName>
    </submittedName>
</protein>
<feature type="region of interest" description="Disordered" evidence="1">
    <location>
        <begin position="75"/>
        <end position="106"/>
    </location>
</feature>
<sequence length="195" mass="20970">MADEGQAGRHRRPYSLPDWLPDWPGARAWLRQWWITVVSGGLILLTAAAVLMVIAGRDGGRPADVAFAAAAPSDVPATPTVDEPAPVVTTVAPPTPSASPTPRRRPVNPIDRLAAVAVTAQQLVESGDLDRRAGREILRTLATISVAVRDGRTDRAAERLRELENRLGELREDGKLSRAGFVALDVLQPIISSLR</sequence>
<evidence type="ECO:0000256" key="1">
    <source>
        <dbReference type="SAM" id="MobiDB-lite"/>
    </source>
</evidence>
<feature type="transmembrane region" description="Helical" evidence="2">
    <location>
        <begin position="33"/>
        <end position="54"/>
    </location>
</feature>
<accession>A0A6V8KFS6</accession>
<keyword evidence="4" id="KW-1185">Reference proteome</keyword>
<evidence type="ECO:0000313" key="3">
    <source>
        <dbReference type="EMBL" id="GFJ79585.1"/>
    </source>
</evidence>
<keyword evidence="2" id="KW-0472">Membrane</keyword>
<name>A0A6V8KFS6_9ACTN</name>
<dbReference type="Proteomes" id="UP000482800">
    <property type="component" value="Unassembled WGS sequence"/>
</dbReference>
<keyword evidence="2" id="KW-1133">Transmembrane helix</keyword>
<comment type="caution">
    <text evidence="3">The sequence shown here is derived from an EMBL/GenBank/DDBJ whole genome shotgun (WGS) entry which is preliminary data.</text>
</comment>
<proteinExistence type="predicted"/>